<feature type="domain" description="EF-hand" evidence="3">
    <location>
        <begin position="575"/>
        <end position="600"/>
    </location>
</feature>
<dbReference type="InterPro" id="IPR018247">
    <property type="entry name" value="EF_Hand_1_Ca_BS"/>
</dbReference>
<dbReference type="EMBL" id="CP000949">
    <property type="protein sequence ID" value="ACA73741.1"/>
    <property type="molecule type" value="Genomic_DNA"/>
</dbReference>
<dbReference type="GO" id="GO:0031640">
    <property type="term" value="P:killing of cells of another organism"/>
    <property type="evidence" value="ECO:0007669"/>
    <property type="project" value="UniProtKB-KW"/>
</dbReference>
<organism evidence="4">
    <name type="scientific">Pseudomonas putida (strain W619)</name>
    <dbReference type="NCBI Taxonomy" id="390235"/>
    <lineage>
        <taxon>Bacteria</taxon>
        <taxon>Pseudomonadati</taxon>
        <taxon>Pseudomonadota</taxon>
        <taxon>Gammaproteobacteria</taxon>
        <taxon>Pseudomonadales</taxon>
        <taxon>Pseudomonadaceae</taxon>
        <taxon>Pseudomonas</taxon>
    </lineage>
</organism>
<dbReference type="InterPro" id="IPR023347">
    <property type="entry name" value="Lysozyme_dom_sf"/>
</dbReference>
<dbReference type="GO" id="GO:0003796">
    <property type="term" value="F:lysozyme activity"/>
    <property type="evidence" value="ECO:0007669"/>
    <property type="project" value="InterPro"/>
</dbReference>
<dbReference type="GO" id="GO:0005509">
    <property type="term" value="F:calcium ion binding"/>
    <property type="evidence" value="ECO:0007669"/>
    <property type="project" value="InterPro"/>
</dbReference>
<name>B1JAM9_PSEPW</name>
<sequence length="889" mass="99800">MGGCLMSEGLLKWFSDWFGKDAEPETDAAVRPVAEEVPNNSVSSRGVAVTDDAQDMPRVNVSWLLVQNWSHPFKQKGYVNILHQLTQLANARAGYFPLGGSGLWHGGIHFDSCTGSVLDQGSVSCIADGEVVAYLIDMEASETEYVVNKAAKKCQFSRNFVLVRHRMEAPEIDGSKESPPSLIFYSLYMHLQDGSSYRDSSNLDRPAFWQDKGDYIVSPSAKDRSKKDSTVLGANVRHQVSKGIVIDHLPQGSRILISGEGDYRKLENTSGPAGLLDDSGLRGYVRFDQLDPLEDGFRAKDQLIVYSQADGKGDRESLRLPKDTQIKISGEGSLRKLESVAQYVYFGSLRSLLEPCAYNEIVVLEKPFPIKAGGLIGHVGKYQDCSAAEPEARLHLEVLTAEDVKTFIDSCRKWSKGLSPDLRNWLKFKKGTVVVAHREGFSKSNPPAEVSEHSISDADLLLPKASLDGLPPVHKITVPATEGRNACNWYYLEDVLNDASNKMLKGWVKEEIGVTPWVSAWEWDGYEVITDYTTPAELMAASFRSEKRLTEEQFKQYGPIADEGDKSKVKVRLRQLIDRDGDGKVTANELRSALQTPSGAQKLSKLVVNYESEWYYAAHKSDALDEIFGHSGSTPNVNWLAEKERIKQSSWWPEVAAKLWLPADGRVYHFNPMGLLVNLGLVDDNDLRWLSVPHGQFTFDVEGNDIPGHRHFSRVVHWPGGESGITIGRGYDLGQRANPAKDLVGAGIGEPLLSWLLNASGLTGGKAQAYYSRAPSMVRAHVITRKQQYELFINIYEFMRGEVFRISRQVKNVEEFGELKWELVDPRIQNIMIDLVYRGDYVIETRRFIQKPFVENDLESVRSALKDRSNWTRRNVPGERFRQRVEYIK</sequence>
<dbReference type="GO" id="GO:0042742">
    <property type="term" value="P:defense response to bacterium"/>
    <property type="evidence" value="ECO:0007669"/>
    <property type="project" value="UniProtKB-KW"/>
</dbReference>
<dbReference type="PROSITE" id="PS50222">
    <property type="entry name" value="EF_HAND_2"/>
    <property type="match status" value="1"/>
</dbReference>
<evidence type="ECO:0000256" key="2">
    <source>
        <dbReference type="ARBA" id="ARBA00022638"/>
    </source>
</evidence>
<evidence type="ECO:0000259" key="3">
    <source>
        <dbReference type="PROSITE" id="PS50222"/>
    </source>
</evidence>
<dbReference type="eggNOG" id="COG1070">
    <property type="taxonomic scope" value="Bacteria"/>
</dbReference>
<dbReference type="InterPro" id="IPR002048">
    <property type="entry name" value="EF_hand_dom"/>
</dbReference>
<keyword evidence="1" id="KW-0929">Antimicrobial</keyword>
<dbReference type="Gene3D" id="1.10.530.40">
    <property type="match status" value="1"/>
</dbReference>
<accession>B1JAM9</accession>
<keyword evidence="2" id="KW-0081">Bacteriolytic enzyme</keyword>
<evidence type="ECO:0000256" key="1">
    <source>
        <dbReference type="ARBA" id="ARBA00022529"/>
    </source>
</evidence>
<reference evidence="4" key="1">
    <citation type="submission" date="2008-02" db="EMBL/GenBank/DDBJ databases">
        <title>Complete sequence of Psuedomonas putida W619.</title>
        <authorList>
            <consortium name="US DOE Joint Genome Institute"/>
            <person name="Copeland A."/>
            <person name="Lucas S."/>
            <person name="Lapidus A."/>
            <person name="Barry K."/>
            <person name="Detter J.C."/>
            <person name="Glavina del Rio T."/>
            <person name="Dalin E."/>
            <person name="Tice H."/>
            <person name="Pitluck S."/>
            <person name="Chain P."/>
            <person name="Malfatti S."/>
            <person name="Shin M."/>
            <person name="Vergez L."/>
            <person name="Schmutz J."/>
            <person name="Larimer F."/>
            <person name="Land M."/>
            <person name="Hauser L."/>
            <person name="Kyrpides N."/>
            <person name="Kim E."/>
            <person name="Taghavi S."/>
            <person name="Vangronsveld D."/>
            <person name="van der Lelie D."/>
            <person name="Richardson P."/>
        </authorList>
    </citation>
    <scope>NUCLEOTIDE SEQUENCE</scope>
    <source>
        <strain evidence="4">W619</strain>
    </source>
</reference>
<dbReference type="PROSITE" id="PS00018">
    <property type="entry name" value="EF_HAND_1"/>
    <property type="match status" value="1"/>
</dbReference>
<dbReference type="AlphaFoldDB" id="B1JAM9"/>
<protein>
    <recommendedName>
        <fullName evidence="3">EF-hand domain-containing protein</fullName>
    </recommendedName>
</protein>
<dbReference type="HOGENOM" id="CLU_010665_0_1_6"/>
<dbReference type="KEGG" id="ppw:PputW619_3253"/>
<dbReference type="STRING" id="390235.PputW619_3253"/>
<gene>
    <name evidence="4" type="ordered locus">PputW619_3253</name>
</gene>
<evidence type="ECO:0000313" key="4">
    <source>
        <dbReference type="EMBL" id="ACA73741.1"/>
    </source>
</evidence>
<proteinExistence type="predicted"/>